<dbReference type="GO" id="GO:0005615">
    <property type="term" value="C:extracellular space"/>
    <property type="evidence" value="ECO:0007669"/>
    <property type="project" value="TreeGrafter"/>
</dbReference>
<dbReference type="InParanoid" id="A0A6P7G1L7"/>
<accession>A0A6P7G1L7</accession>
<comment type="subcellular location">
    <subcellularLocation>
        <location evidence="1">Secreted</location>
    </subcellularLocation>
</comment>
<proteinExistence type="inferred from homology"/>
<dbReference type="Gene3D" id="3.40.50.1820">
    <property type="entry name" value="alpha/beta hydrolase"/>
    <property type="match status" value="1"/>
</dbReference>
<keyword evidence="3" id="KW-0964">Secreted</keyword>
<dbReference type="InterPro" id="IPR029058">
    <property type="entry name" value="AB_hydrolase_fold"/>
</dbReference>
<comment type="similarity">
    <text evidence="2 4">Belongs to the AB hydrolase superfamily. Lipase family.</text>
</comment>
<evidence type="ECO:0000256" key="5">
    <source>
        <dbReference type="SAM" id="SignalP"/>
    </source>
</evidence>
<evidence type="ECO:0000256" key="3">
    <source>
        <dbReference type="ARBA" id="ARBA00022525"/>
    </source>
</evidence>
<gene>
    <name evidence="7" type="primary">LOC114336664</name>
</gene>
<evidence type="ECO:0000256" key="2">
    <source>
        <dbReference type="ARBA" id="ARBA00010701"/>
    </source>
</evidence>
<dbReference type="Pfam" id="PF00151">
    <property type="entry name" value="Lipase"/>
    <property type="match status" value="1"/>
</dbReference>
<evidence type="ECO:0000256" key="4">
    <source>
        <dbReference type="RuleBase" id="RU004262"/>
    </source>
</evidence>
<dbReference type="GO" id="GO:0017171">
    <property type="term" value="F:serine hydrolase activity"/>
    <property type="evidence" value="ECO:0007669"/>
    <property type="project" value="TreeGrafter"/>
</dbReference>
<dbReference type="GO" id="GO:0016042">
    <property type="term" value="P:lipid catabolic process"/>
    <property type="evidence" value="ECO:0007669"/>
    <property type="project" value="TreeGrafter"/>
</dbReference>
<feature type="domain" description="Lipase" evidence="6">
    <location>
        <begin position="29"/>
        <end position="262"/>
    </location>
</feature>
<organism evidence="7">
    <name type="scientific">Diabrotica virgifera virgifera</name>
    <name type="common">western corn rootworm</name>
    <dbReference type="NCBI Taxonomy" id="50390"/>
    <lineage>
        <taxon>Eukaryota</taxon>
        <taxon>Metazoa</taxon>
        <taxon>Ecdysozoa</taxon>
        <taxon>Arthropoda</taxon>
        <taxon>Hexapoda</taxon>
        <taxon>Insecta</taxon>
        <taxon>Pterygota</taxon>
        <taxon>Neoptera</taxon>
        <taxon>Endopterygota</taxon>
        <taxon>Coleoptera</taxon>
        <taxon>Polyphaga</taxon>
        <taxon>Cucujiformia</taxon>
        <taxon>Chrysomeloidea</taxon>
        <taxon>Chrysomelidae</taxon>
        <taxon>Galerucinae</taxon>
        <taxon>Diabroticina</taxon>
        <taxon>Diabroticites</taxon>
        <taxon>Diabrotica</taxon>
    </lineage>
</organism>
<dbReference type="GO" id="GO:0016298">
    <property type="term" value="F:lipase activity"/>
    <property type="evidence" value="ECO:0007669"/>
    <property type="project" value="InterPro"/>
</dbReference>
<dbReference type="PANTHER" id="PTHR11610">
    <property type="entry name" value="LIPASE"/>
    <property type="match status" value="1"/>
</dbReference>
<dbReference type="InterPro" id="IPR000734">
    <property type="entry name" value="TAG_lipase"/>
</dbReference>
<dbReference type="RefSeq" id="XP_028142824.1">
    <property type="nucleotide sequence ID" value="XM_028287023.1"/>
</dbReference>
<protein>
    <submittedName>
        <fullName evidence="7">Phospholipase A1-like</fullName>
    </submittedName>
</protein>
<sequence>MFLKKLFGVVLCLFVTARLSSADLGDITSPVDSGKANINEEEVEFIIYQNSETTGFQKLAVGQTVSIGEEKDIRIIIHGYAENPDLDWVVKMKDAFLSKGYVVIVVDWSKAAVNYELGADNVKQLGLYVGQFIIASGLEISKIEIVGSCLGAHAAGHAGKYIREQTPQQVSKIFALDTAAKKFELPEVPEQNRLSRNDAIYVVLIHTDCKQWGYKAPIGLVDFYVNGGNVQPGCIGVGVDEDVCSHVRANYVFIESIMTEVQADEVTVVIKDGLVISTPVVDPSTARTATFGEQVEQLVVPGSFVLQTQAVSPFLQITVKL</sequence>
<dbReference type="SUPFAM" id="SSF53474">
    <property type="entry name" value="alpha/beta-Hydrolases"/>
    <property type="match status" value="1"/>
</dbReference>
<feature type="chain" id="PRO_5028365685" evidence="5">
    <location>
        <begin position="23"/>
        <end position="321"/>
    </location>
</feature>
<evidence type="ECO:0000256" key="1">
    <source>
        <dbReference type="ARBA" id="ARBA00004613"/>
    </source>
</evidence>
<dbReference type="InterPro" id="IPR013818">
    <property type="entry name" value="Lipase"/>
</dbReference>
<name>A0A6P7G1L7_DIAVI</name>
<evidence type="ECO:0000313" key="7">
    <source>
        <dbReference type="RefSeq" id="XP_028142824.1"/>
    </source>
</evidence>
<dbReference type="PRINTS" id="PR00821">
    <property type="entry name" value="TAGLIPASE"/>
</dbReference>
<dbReference type="AlphaFoldDB" id="A0A6P7G1L7"/>
<feature type="signal peptide" evidence="5">
    <location>
        <begin position="1"/>
        <end position="22"/>
    </location>
</feature>
<reference evidence="7" key="1">
    <citation type="submission" date="2025-08" db="UniProtKB">
        <authorList>
            <consortium name="RefSeq"/>
        </authorList>
    </citation>
    <scope>IDENTIFICATION</scope>
    <source>
        <tissue evidence="7">Whole insect</tissue>
    </source>
</reference>
<dbReference type="PANTHER" id="PTHR11610:SF173">
    <property type="entry name" value="LIPASE DOMAIN-CONTAINING PROTEIN-RELATED"/>
    <property type="match status" value="1"/>
</dbReference>
<keyword evidence="5" id="KW-0732">Signal</keyword>
<evidence type="ECO:0000259" key="6">
    <source>
        <dbReference type="Pfam" id="PF00151"/>
    </source>
</evidence>